<dbReference type="STRING" id="1797247.A2419_01820"/>
<gene>
    <name evidence="2" type="ORF">A2419_01820</name>
</gene>
<evidence type="ECO:0000256" key="1">
    <source>
        <dbReference type="SAM" id="Phobius"/>
    </source>
</evidence>
<dbReference type="EMBL" id="MEXB01000008">
    <property type="protein sequence ID" value="OGC88460.1"/>
    <property type="molecule type" value="Genomic_DNA"/>
</dbReference>
<comment type="caution">
    <text evidence="2">The sequence shown here is derived from an EMBL/GenBank/DDBJ whole genome shotgun (WGS) entry which is preliminary data.</text>
</comment>
<organism evidence="2 3">
    <name type="scientific">Candidatus Adlerbacteria bacterium RIFOXYC1_FULL_48_26</name>
    <dbReference type="NCBI Taxonomy" id="1797247"/>
    <lineage>
        <taxon>Bacteria</taxon>
        <taxon>Candidatus Adleribacteriota</taxon>
    </lineage>
</organism>
<proteinExistence type="predicted"/>
<evidence type="ECO:0000313" key="3">
    <source>
        <dbReference type="Proteomes" id="UP000176568"/>
    </source>
</evidence>
<sequence length="155" mass="17479">MKNRFYFDRSLTNGAIIILAIAFTAMAGLSLLGGFSERPFVFLGVVYSILILIWFGFAYGIYINIEGNSLQVTRFFIKCKKVDLAKAISIQQKPKFGGLIYEVSLQFQDNNGKIDSTGLINKPALKVEEYERLVKLVIEINKDVSIDPDLLKKVF</sequence>
<reference evidence="2 3" key="1">
    <citation type="journal article" date="2016" name="Nat. Commun.">
        <title>Thousands of microbial genomes shed light on interconnected biogeochemical processes in an aquifer system.</title>
        <authorList>
            <person name="Anantharaman K."/>
            <person name="Brown C.T."/>
            <person name="Hug L.A."/>
            <person name="Sharon I."/>
            <person name="Castelle C.J."/>
            <person name="Probst A.J."/>
            <person name="Thomas B.C."/>
            <person name="Singh A."/>
            <person name="Wilkins M.J."/>
            <person name="Karaoz U."/>
            <person name="Brodie E.L."/>
            <person name="Williams K.H."/>
            <person name="Hubbard S.S."/>
            <person name="Banfield J.F."/>
        </authorList>
    </citation>
    <scope>NUCLEOTIDE SEQUENCE [LARGE SCALE GENOMIC DNA]</scope>
</reference>
<keyword evidence="1" id="KW-0472">Membrane</keyword>
<feature type="transmembrane region" description="Helical" evidence="1">
    <location>
        <begin position="12"/>
        <end position="35"/>
    </location>
</feature>
<keyword evidence="1" id="KW-0812">Transmembrane</keyword>
<dbReference type="Proteomes" id="UP000176568">
    <property type="component" value="Unassembled WGS sequence"/>
</dbReference>
<accession>A0A1F4Y3B8</accession>
<feature type="transmembrane region" description="Helical" evidence="1">
    <location>
        <begin position="41"/>
        <end position="65"/>
    </location>
</feature>
<name>A0A1F4Y3B8_9BACT</name>
<evidence type="ECO:0000313" key="2">
    <source>
        <dbReference type="EMBL" id="OGC88460.1"/>
    </source>
</evidence>
<protein>
    <submittedName>
        <fullName evidence="2">Uncharacterized protein</fullName>
    </submittedName>
</protein>
<keyword evidence="1" id="KW-1133">Transmembrane helix</keyword>
<dbReference type="AlphaFoldDB" id="A0A1F4Y3B8"/>